<dbReference type="HOGENOM" id="CLU_052140_0_0_6"/>
<dbReference type="EMBL" id="AFOY02000015">
    <property type="protein sequence ID" value="EXF93739.1"/>
    <property type="molecule type" value="Genomic_DNA"/>
</dbReference>
<dbReference type="AlphaFoldDB" id="A0A010RY63"/>
<evidence type="ECO:0000256" key="1">
    <source>
        <dbReference type="SAM" id="SignalP"/>
    </source>
</evidence>
<keyword evidence="1" id="KW-0732">Signal</keyword>
<evidence type="ECO:0000313" key="2">
    <source>
        <dbReference type="EMBL" id="EXF93739.1"/>
    </source>
</evidence>
<dbReference type="RefSeq" id="WP_019689117.1">
    <property type="nucleotide sequence ID" value="NZ_AFOY02000015.1"/>
</dbReference>
<organism evidence="2 3">
    <name type="scientific">Pseudomonas fluorescens HK44</name>
    <dbReference type="NCBI Taxonomy" id="1042209"/>
    <lineage>
        <taxon>Bacteria</taxon>
        <taxon>Pseudomonadati</taxon>
        <taxon>Pseudomonadota</taxon>
        <taxon>Gammaproteobacteria</taxon>
        <taxon>Pseudomonadales</taxon>
        <taxon>Pseudomonadaceae</taxon>
        <taxon>Pseudomonas</taxon>
    </lineage>
</organism>
<sequence length="316" mass="34529">MNRRFFASSRRLRLAAAALLLGGATSAFALNTATIVSSVLSPDCLEYRVVGVCYWLYCSLGGCTVRTSVKVRHYIPDAVVSSYSNTGENPWAEVALMSVPNPTARAGGDGTSNHDNENNLAKFKNADVVGHPGGAVFSRFASQSGYTCEGAGTAFMPYLLSTLDTLAWRYNVPEAVYPEALIPGRREIGGRASMNLWGNVYPRGGFLHQVDDYKSSAVVAQRAGDIVTRRGQIHVYQPLLANAREGYWPAGELVENEASTGKWQELTPTFSTRCAVFPNNNAQVQAMQGDYAWALWRPYACCQRRGQVFLGSVDFR</sequence>
<gene>
    <name evidence="2" type="ORF">HK44_008835</name>
</gene>
<dbReference type="NCBIfam" id="TIGR03756">
    <property type="entry name" value="conj_TIGR03756"/>
    <property type="match status" value="1"/>
</dbReference>
<dbReference type="OrthoDB" id="8435546at2"/>
<evidence type="ECO:0000313" key="3">
    <source>
        <dbReference type="Proteomes" id="UP000022611"/>
    </source>
</evidence>
<dbReference type="InterPro" id="IPR026331">
    <property type="entry name" value="PFL_4710"/>
</dbReference>
<dbReference type="InterPro" id="IPR009649">
    <property type="entry name" value="TraU"/>
</dbReference>
<dbReference type="PATRIC" id="fig|1042209.11.peg.4156"/>
<dbReference type="eggNOG" id="ENOG502Z7HX">
    <property type="taxonomic scope" value="Bacteria"/>
</dbReference>
<accession>A0A010RY63</accession>
<proteinExistence type="predicted"/>
<feature type="chain" id="PRO_5001456828" evidence="1">
    <location>
        <begin position="30"/>
        <end position="316"/>
    </location>
</feature>
<comment type="caution">
    <text evidence="2">The sequence shown here is derived from an EMBL/GenBank/DDBJ whole genome shotgun (WGS) entry which is preliminary data.</text>
</comment>
<reference evidence="2 3" key="1">
    <citation type="journal article" date="2011" name="J. Bacteriol.">
        <title>Draft genome sequence of the polycyclic aromatic hydrocarbon-degrading, genetically engineered bioluminescent bioreporter Pseudomonas fluorescens HK44.</title>
        <authorList>
            <person name="Chauhan A."/>
            <person name="Layton A.C."/>
            <person name="Williams D.E."/>
            <person name="Smartt A.E."/>
            <person name="Ripp S."/>
            <person name="Karpinets T.V."/>
            <person name="Brown S.D."/>
            <person name="Sayler G.S."/>
        </authorList>
    </citation>
    <scope>NUCLEOTIDE SEQUENCE [LARGE SCALE GENOMIC DNA]</scope>
    <source>
        <strain evidence="2 3">HK44</strain>
    </source>
</reference>
<name>A0A010RY63_PSEFL</name>
<feature type="signal peptide" evidence="1">
    <location>
        <begin position="1"/>
        <end position="29"/>
    </location>
</feature>
<protein>
    <submittedName>
        <fullName evidence="2">Integrating conjugative element protein</fullName>
    </submittedName>
</protein>
<dbReference type="Pfam" id="PF06834">
    <property type="entry name" value="TraU"/>
    <property type="match status" value="1"/>
</dbReference>
<dbReference type="Proteomes" id="UP000022611">
    <property type="component" value="Unassembled WGS sequence"/>
</dbReference>